<dbReference type="Gene3D" id="3.40.800.10">
    <property type="entry name" value="Ureohydrolase domain"/>
    <property type="match status" value="1"/>
</dbReference>
<feature type="binding site" evidence="5 7">
    <location>
        <position position="250"/>
    </location>
    <ligand>
        <name>Mn(2+)</name>
        <dbReference type="ChEBI" id="CHEBI:29035"/>
        <label>1</label>
    </ligand>
</feature>
<dbReference type="NCBIfam" id="TIGR01227">
    <property type="entry name" value="hutG"/>
    <property type="match status" value="1"/>
</dbReference>
<feature type="binding site" evidence="5">
    <location>
        <position position="161"/>
    </location>
    <ligand>
        <name>Mn(2+)</name>
        <dbReference type="ChEBI" id="CHEBI:29035"/>
        <label>2</label>
    </ligand>
</feature>
<dbReference type="CDD" id="cd09988">
    <property type="entry name" value="Formimidoylglutamase"/>
    <property type="match status" value="1"/>
</dbReference>
<keyword evidence="4 5" id="KW-0464">Manganese</keyword>
<dbReference type="STRING" id="658167.SAMN04488135_11053"/>
<evidence type="ECO:0000256" key="8">
    <source>
        <dbReference type="PROSITE-ProRule" id="PRU00742"/>
    </source>
</evidence>
<feature type="binding site" evidence="5 7">
    <location>
        <position position="122"/>
    </location>
    <ligand>
        <name>Mn(2+)</name>
        <dbReference type="ChEBI" id="CHEBI:29035"/>
        <label>1</label>
    </ligand>
</feature>
<proteinExistence type="inferred from homology"/>
<dbReference type="InterPro" id="IPR023696">
    <property type="entry name" value="Ureohydrolase_dom_sf"/>
</dbReference>
<comment type="similarity">
    <text evidence="5 8 9">Belongs to the arginase family.</text>
</comment>
<dbReference type="RefSeq" id="WP_073105285.1">
    <property type="nucleotide sequence ID" value="NZ_FQXE01000010.1"/>
</dbReference>
<evidence type="ECO:0000256" key="5">
    <source>
        <dbReference type="HAMAP-Rule" id="MF_00737"/>
    </source>
</evidence>
<dbReference type="Proteomes" id="UP000184226">
    <property type="component" value="Unassembled WGS sequence"/>
</dbReference>
<dbReference type="InterPro" id="IPR020855">
    <property type="entry name" value="Ureohydrolase_Mn_BS"/>
</dbReference>
<dbReference type="InterPro" id="IPR006035">
    <property type="entry name" value="Ureohydrolase"/>
</dbReference>
<gene>
    <name evidence="5" type="primary">hutG</name>
    <name evidence="10" type="ORF">SAMN04488135_11053</name>
</gene>
<dbReference type="GO" id="GO:0030145">
    <property type="term" value="F:manganese ion binding"/>
    <property type="evidence" value="ECO:0007669"/>
    <property type="project" value="UniProtKB-UniRule"/>
</dbReference>
<dbReference type="UniPathway" id="UPA00379">
    <property type="reaction ID" value="UER00552"/>
</dbReference>
<keyword evidence="11" id="KW-1185">Reference proteome</keyword>
<dbReference type="GO" id="GO:0008783">
    <property type="term" value="F:agmatinase activity"/>
    <property type="evidence" value="ECO:0007669"/>
    <property type="project" value="TreeGrafter"/>
</dbReference>
<dbReference type="GO" id="GO:0033389">
    <property type="term" value="P:putrescine biosynthetic process from arginine, via agmatine"/>
    <property type="evidence" value="ECO:0007669"/>
    <property type="project" value="TreeGrafter"/>
</dbReference>
<feature type="binding site" evidence="5">
    <location>
        <position position="159"/>
    </location>
    <ligand>
        <name>Mn(2+)</name>
        <dbReference type="ChEBI" id="CHEBI:29035"/>
        <label>2</label>
    </ligand>
</feature>
<keyword evidence="1 5" id="KW-0479">Metal-binding</keyword>
<evidence type="ECO:0000256" key="4">
    <source>
        <dbReference type="ARBA" id="ARBA00023211"/>
    </source>
</evidence>
<dbReference type="AlphaFoldDB" id="A0A1M5YRA0"/>
<name>A0A1M5YRA0_9BURK</name>
<evidence type="ECO:0000313" key="11">
    <source>
        <dbReference type="Proteomes" id="UP000184226"/>
    </source>
</evidence>
<evidence type="ECO:0000256" key="1">
    <source>
        <dbReference type="ARBA" id="ARBA00022723"/>
    </source>
</evidence>
<dbReference type="HAMAP" id="MF_00737">
    <property type="entry name" value="Formimidoylglutam"/>
    <property type="match status" value="1"/>
</dbReference>
<sequence>MNLTDNPWQGRDDAAEQGDTRRLFQIVRTQAGGYGAASAVLLGFASDAGVKRNRGRLGARLGPQAIRAMLAGLPAHGLREFWDAGDVVCEGDRLEEAQAELGERVSRILDAGARLVVLGGGHEIAWGSFQGLDRHLAGLNAGSGGDAAGKPSILIVNMDAHFDLRTSRPGSSGTPFDQILEACRDQEQPVTYACFGISRLGNTRGLFEHAGQLGAVYVEDSAMQERHLDQRLAELDGLLEKADHVYLTIDLDVLPAAVAPGVSAPAAYGVPVSVVEAFAQRVKASGKLRLADIAEMNPAFDIDNHTARVAARLAWTLLAP</sequence>
<feature type="binding site" evidence="7">
    <location>
        <position position="252"/>
    </location>
    <ligand>
        <name>Mn(2+)</name>
        <dbReference type="ChEBI" id="CHEBI:29035"/>
        <label>1</label>
    </ligand>
</feature>
<dbReference type="PRINTS" id="PR00116">
    <property type="entry name" value="ARGINASE"/>
</dbReference>
<evidence type="ECO:0000256" key="9">
    <source>
        <dbReference type="RuleBase" id="RU003684"/>
    </source>
</evidence>
<evidence type="ECO:0000313" key="10">
    <source>
        <dbReference type="EMBL" id="SHI14103.1"/>
    </source>
</evidence>
<evidence type="ECO:0000256" key="7">
    <source>
        <dbReference type="PIRSR" id="PIRSR036979-1"/>
    </source>
</evidence>
<feature type="binding site" evidence="7">
    <location>
        <position position="161"/>
    </location>
    <ligand>
        <name>Mn(2+)</name>
        <dbReference type="ChEBI" id="CHEBI:29035"/>
        <label>1</label>
    </ligand>
</feature>
<dbReference type="GO" id="GO:0050415">
    <property type="term" value="F:formimidoylglutamase activity"/>
    <property type="evidence" value="ECO:0007669"/>
    <property type="project" value="UniProtKB-UniRule"/>
</dbReference>
<dbReference type="PROSITE" id="PS51409">
    <property type="entry name" value="ARGINASE_2"/>
    <property type="match status" value="1"/>
</dbReference>
<dbReference type="PANTHER" id="PTHR11358">
    <property type="entry name" value="ARGINASE/AGMATINASE"/>
    <property type="match status" value="1"/>
</dbReference>
<keyword evidence="2 5" id="KW-0378">Hydrolase</keyword>
<dbReference type="EMBL" id="FQXE01000010">
    <property type="protein sequence ID" value="SHI14103.1"/>
    <property type="molecule type" value="Genomic_DNA"/>
</dbReference>
<dbReference type="PROSITE" id="PS01053">
    <property type="entry name" value="ARGINASE_1"/>
    <property type="match status" value="1"/>
</dbReference>
<dbReference type="PIRSF" id="PIRSF036979">
    <property type="entry name" value="Arginase"/>
    <property type="match status" value="1"/>
</dbReference>
<dbReference type="EC" id="3.5.3.8" evidence="5 6"/>
<comment type="pathway">
    <text evidence="5">Amino-acid degradation; L-histidine degradation into L-glutamate; L-glutamate from N-formimidoyl-L-glutamate (hydrolase route): step 1/1.</text>
</comment>
<dbReference type="SUPFAM" id="SSF52768">
    <property type="entry name" value="Arginase/deacetylase"/>
    <property type="match status" value="1"/>
</dbReference>
<accession>A0A1M5YRA0</accession>
<dbReference type="InterPro" id="IPR005923">
    <property type="entry name" value="HutG"/>
</dbReference>
<dbReference type="GO" id="GO:0019557">
    <property type="term" value="P:L-histidine catabolic process to glutamate and formate"/>
    <property type="evidence" value="ECO:0007669"/>
    <property type="project" value="UniProtKB-UniPathway"/>
</dbReference>
<dbReference type="OrthoDB" id="9789727at2"/>
<comment type="cofactor">
    <cofactor evidence="5 7">
        <name>Mn(2+)</name>
        <dbReference type="ChEBI" id="CHEBI:29035"/>
    </cofactor>
    <text evidence="5 7">Binds 2 manganese ions per subunit.</text>
</comment>
<feature type="binding site" evidence="5">
    <location>
        <position position="250"/>
    </location>
    <ligand>
        <name>Mn(2+)</name>
        <dbReference type="ChEBI" id="CHEBI:29035"/>
        <label>2</label>
    </ligand>
</feature>
<feature type="binding site" evidence="5">
    <location>
        <position position="252"/>
    </location>
    <ligand>
        <name>Mn(2+)</name>
        <dbReference type="ChEBI" id="CHEBI:29035"/>
        <label>2</label>
    </ligand>
</feature>
<organism evidence="10 11">
    <name type="scientific">Pollutimonas bauzanensis</name>
    <dbReference type="NCBI Taxonomy" id="658167"/>
    <lineage>
        <taxon>Bacteria</taxon>
        <taxon>Pseudomonadati</taxon>
        <taxon>Pseudomonadota</taxon>
        <taxon>Betaproteobacteria</taxon>
        <taxon>Burkholderiales</taxon>
        <taxon>Alcaligenaceae</taxon>
        <taxon>Pollutimonas</taxon>
    </lineage>
</organism>
<keyword evidence="3 5" id="KW-0369">Histidine metabolism</keyword>
<comment type="function">
    <text evidence="5">Catalyzes the conversion of N-formimidoyl-L-glutamate to L-glutamate and formamide.</text>
</comment>
<feature type="binding site" evidence="5 7">
    <location>
        <position position="163"/>
    </location>
    <ligand>
        <name>Mn(2+)</name>
        <dbReference type="ChEBI" id="CHEBI:29035"/>
        <label>1</label>
    </ligand>
</feature>
<protein>
    <recommendedName>
        <fullName evidence="5 6">Formimidoylglutamase</fullName>
        <ecNumber evidence="5 6">3.5.3.8</ecNumber>
    </recommendedName>
    <alternativeName>
        <fullName evidence="5">Formiminoglutamase</fullName>
    </alternativeName>
    <alternativeName>
        <fullName evidence="5">Formiminoglutamate hydrolase</fullName>
    </alternativeName>
</protein>
<dbReference type="Pfam" id="PF00491">
    <property type="entry name" value="Arginase"/>
    <property type="match status" value="1"/>
</dbReference>
<reference evidence="10 11" key="1">
    <citation type="submission" date="2016-11" db="EMBL/GenBank/DDBJ databases">
        <authorList>
            <person name="Jaros S."/>
            <person name="Januszkiewicz K."/>
            <person name="Wedrychowicz H."/>
        </authorList>
    </citation>
    <scope>NUCLEOTIDE SEQUENCE [LARGE SCALE GENOMIC DNA]</scope>
    <source>
        <strain evidence="10 11">CGMCC 1.10190</strain>
    </source>
</reference>
<comment type="catalytic activity">
    <reaction evidence="5">
        <text>N-formimidoyl-L-glutamate + H2O = formamide + L-glutamate</text>
        <dbReference type="Rhea" id="RHEA:22492"/>
        <dbReference type="ChEBI" id="CHEBI:15377"/>
        <dbReference type="ChEBI" id="CHEBI:16397"/>
        <dbReference type="ChEBI" id="CHEBI:29985"/>
        <dbReference type="ChEBI" id="CHEBI:58928"/>
        <dbReference type="EC" id="3.5.3.8"/>
    </reaction>
</comment>
<evidence type="ECO:0000256" key="3">
    <source>
        <dbReference type="ARBA" id="ARBA00022808"/>
    </source>
</evidence>
<evidence type="ECO:0000256" key="2">
    <source>
        <dbReference type="ARBA" id="ARBA00022801"/>
    </source>
</evidence>
<feature type="binding site" evidence="5 7">
    <location>
        <position position="159"/>
    </location>
    <ligand>
        <name>Mn(2+)</name>
        <dbReference type="ChEBI" id="CHEBI:29035"/>
        <label>1</label>
    </ligand>
</feature>
<dbReference type="GO" id="GO:0019556">
    <property type="term" value="P:L-histidine catabolic process to glutamate and formamide"/>
    <property type="evidence" value="ECO:0007669"/>
    <property type="project" value="UniProtKB-UniRule"/>
</dbReference>
<evidence type="ECO:0000256" key="6">
    <source>
        <dbReference type="NCBIfam" id="TIGR01227"/>
    </source>
</evidence>
<dbReference type="PANTHER" id="PTHR11358:SF35">
    <property type="entry name" value="FORMIMIDOYLGLUTAMASE"/>
    <property type="match status" value="1"/>
</dbReference>